<comment type="caution">
    <text evidence="4">The sequence shown here is derived from an EMBL/GenBank/DDBJ whole genome shotgun (WGS) entry which is preliminary data.</text>
</comment>
<evidence type="ECO:0000313" key="5">
    <source>
        <dbReference type="Proteomes" id="UP000028837"/>
    </source>
</evidence>
<evidence type="ECO:0000313" key="4">
    <source>
        <dbReference type="EMBL" id="KFG31046.1"/>
    </source>
</evidence>
<dbReference type="Proteomes" id="UP000028837">
    <property type="component" value="Unassembled WGS sequence"/>
</dbReference>
<evidence type="ECO:0000256" key="2">
    <source>
        <dbReference type="SAM" id="MobiDB-lite"/>
    </source>
</evidence>
<proteinExistence type="inferred from homology"/>
<evidence type="ECO:0000256" key="1">
    <source>
        <dbReference type="ARBA" id="ARBA00005703"/>
    </source>
</evidence>
<feature type="compositionally biased region" description="Polar residues" evidence="2">
    <location>
        <begin position="352"/>
        <end position="372"/>
    </location>
</feature>
<name>A0A086JFX8_TOXGO</name>
<comment type="similarity">
    <text evidence="1">Belongs to the PPC synthetase family.</text>
</comment>
<dbReference type="Gene3D" id="3.40.50.10300">
    <property type="entry name" value="CoaB-like"/>
    <property type="match status" value="1"/>
</dbReference>
<dbReference type="GO" id="GO:0004632">
    <property type="term" value="F:phosphopantothenate--cysteine ligase activity"/>
    <property type="evidence" value="ECO:0007669"/>
    <property type="project" value="UniProtKB-EC"/>
</dbReference>
<feature type="region of interest" description="Disordered" evidence="2">
    <location>
        <begin position="282"/>
        <end position="417"/>
    </location>
</feature>
<dbReference type="AlphaFoldDB" id="A0A086JFX8"/>
<dbReference type="VEuPathDB" id="ToxoDB:TGDOM2_318600"/>
<dbReference type="InterPro" id="IPR007085">
    <property type="entry name" value="DNA/pantothenate-metab_flavo_C"/>
</dbReference>
<dbReference type="SUPFAM" id="SSF102645">
    <property type="entry name" value="CoaB-like"/>
    <property type="match status" value="3"/>
</dbReference>
<dbReference type="GO" id="GO:0015937">
    <property type="term" value="P:coenzyme A biosynthetic process"/>
    <property type="evidence" value="ECO:0007669"/>
    <property type="project" value="UniProtKB-ARBA"/>
</dbReference>
<gene>
    <name evidence="4" type="ORF">TGDOM2_318600</name>
</gene>
<dbReference type="InterPro" id="IPR035929">
    <property type="entry name" value="CoaB-like_sf"/>
</dbReference>
<protein>
    <submittedName>
        <fullName evidence="4">DNA /pantothenate metabolism flavoprotein</fullName>
        <ecNumber evidence="4">6.3.2.5</ecNumber>
    </submittedName>
</protein>
<dbReference type="Pfam" id="PF04127">
    <property type="entry name" value="DFP"/>
    <property type="match status" value="1"/>
</dbReference>
<accession>A0A086JFX8</accession>
<dbReference type="EC" id="6.3.2.5" evidence="4"/>
<sequence>MSSSFSYLEGASQFFASEPPPVQLPAVSEAVSQFLSSINVHGTQTDSRLPHKLVAFITSGGTNVPIERNTIRFIANFSTGRRGAALCEQFLLAGYYVIFLSSPNSIQPFVRHVLPQRPGPAFLDSIQLSSDKGSVFSGETPCLILGRDSRSHKESPAERNGAQQMASSIDRDRTSTGAAPRSRLSIGTNSFLDLSAGNSTHCETGSVGGGVALVCNQEAEAAVQAYRCCRDRLLCVSFQTITEYLFLWQEILRRCRPLGDSLVVCACAAVSDFYIPASHMSTHKLESRRPTPKPCGKAYRDSSQPCVPGESDRKKFRRSEHQTEPTGPGIDETCMLPQSGKNRQRSGDCDTSIEQGEGKSNNDGALPGNQSAHGEGAEHLERAAAESQNSARIADPTFGDRRGGLAQKPPSGTRAGAADNGITLALHQVPKMLGLVKHLNPDCVFMSFKLETNAETLHAKARRSLRLYNCDIVVANLLHSRHHTVTVFWDPDEKAPPLDITSDGKVRRLGIQERTDGGNVMLGEGCIEAQLVQVVNQLRTRRQQKAIQLPHKEDV</sequence>
<organism evidence="4 5">
    <name type="scientific">Toxoplasma gondii GAB2-2007-GAL-DOM2</name>
    <dbReference type="NCBI Taxonomy" id="1130820"/>
    <lineage>
        <taxon>Eukaryota</taxon>
        <taxon>Sar</taxon>
        <taxon>Alveolata</taxon>
        <taxon>Apicomplexa</taxon>
        <taxon>Conoidasida</taxon>
        <taxon>Coccidia</taxon>
        <taxon>Eucoccidiorida</taxon>
        <taxon>Eimeriorina</taxon>
        <taxon>Sarcocystidae</taxon>
        <taxon>Toxoplasma</taxon>
    </lineage>
</organism>
<evidence type="ECO:0000259" key="3">
    <source>
        <dbReference type="Pfam" id="PF04127"/>
    </source>
</evidence>
<reference evidence="4 5" key="1">
    <citation type="submission" date="2014-02" db="EMBL/GenBank/DDBJ databases">
        <authorList>
            <person name="Sibley D."/>
            <person name="Venepally P."/>
            <person name="Karamycheva S."/>
            <person name="Hadjithomas M."/>
            <person name="Khan A."/>
            <person name="Brunk B."/>
            <person name="Roos D."/>
            <person name="Caler E."/>
            <person name="Lorenzi H."/>
        </authorList>
    </citation>
    <scope>NUCLEOTIDE SEQUENCE [LARGE SCALE GENOMIC DNA]</scope>
    <source>
        <strain evidence="4 5">GAB2-2007-GAL-DOM2</strain>
    </source>
</reference>
<feature type="compositionally biased region" description="Basic and acidic residues" evidence="2">
    <location>
        <begin position="148"/>
        <end position="157"/>
    </location>
</feature>
<dbReference type="EMBL" id="AHZU02001568">
    <property type="protein sequence ID" value="KFG31046.1"/>
    <property type="molecule type" value="Genomic_DNA"/>
</dbReference>
<dbReference type="OrthoDB" id="70224at2759"/>
<feature type="region of interest" description="Disordered" evidence="2">
    <location>
        <begin position="148"/>
        <end position="182"/>
    </location>
</feature>
<feature type="compositionally biased region" description="Basic and acidic residues" evidence="2">
    <location>
        <begin position="375"/>
        <end position="384"/>
    </location>
</feature>
<keyword evidence="4" id="KW-0436">Ligase</keyword>
<feature type="domain" description="DNA/pantothenate metabolism flavoprotein C-terminal" evidence="3">
    <location>
        <begin position="56"/>
        <end position="108"/>
    </location>
</feature>